<dbReference type="GO" id="GO:0016787">
    <property type="term" value="F:hydrolase activity"/>
    <property type="evidence" value="ECO:0007669"/>
    <property type="project" value="UniProtKB-KW"/>
</dbReference>
<evidence type="ECO:0000256" key="2">
    <source>
        <dbReference type="PIRSR" id="PIRSR605754-1"/>
    </source>
</evidence>
<reference evidence="4" key="1">
    <citation type="submission" date="2017-09" db="EMBL/GenBank/DDBJ databases">
        <title>Bacterial strain isolated from the female urinary microbiota.</title>
        <authorList>
            <person name="Thomas-White K."/>
            <person name="Kumar N."/>
            <person name="Forster S."/>
            <person name="Putonti C."/>
            <person name="Lawley T."/>
            <person name="Wolfe A.J."/>
        </authorList>
    </citation>
    <scope>NUCLEOTIDE SEQUENCE [LARGE SCALE GENOMIC DNA]</scope>
    <source>
        <strain evidence="4">UMB0959</strain>
    </source>
</reference>
<evidence type="ECO:0000313" key="3">
    <source>
        <dbReference type="EMBL" id="WOS96242.1"/>
    </source>
</evidence>
<dbReference type="Pfam" id="PF04203">
    <property type="entry name" value="Sortase"/>
    <property type="match status" value="1"/>
</dbReference>
<accession>A0AAF0YN40</accession>
<dbReference type="RefSeq" id="WP_040929204.1">
    <property type="nucleotide sequence ID" value="NZ_CABKSY010000121.1"/>
</dbReference>
<organism evidence="3 4">
    <name type="scientific">Nosocomiicoccus massiliensis</name>
    <dbReference type="NCBI Taxonomy" id="1232430"/>
    <lineage>
        <taxon>Bacteria</taxon>
        <taxon>Bacillati</taxon>
        <taxon>Bacillota</taxon>
        <taxon>Bacilli</taxon>
        <taxon>Bacillales</taxon>
        <taxon>Staphylococcaceae</taxon>
        <taxon>Nosocomiicoccus</taxon>
    </lineage>
</organism>
<keyword evidence="4" id="KW-1185">Reference proteome</keyword>
<feature type="active site" description="Acyl-thioester intermediate" evidence="2">
    <location>
        <position position="185"/>
    </location>
</feature>
<dbReference type="InterPro" id="IPR005754">
    <property type="entry name" value="Sortase"/>
</dbReference>
<keyword evidence="1" id="KW-0378">Hydrolase</keyword>
<dbReference type="EMBL" id="CP136964">
    <property type="protein sequence ID" value="WOS96242.1"/>
    <property type="molecule type" value="Genomic_DNA"/>
</dbReference>
<feature type="active site" description="Proton donor/acceptor" evidence="2">
    <location>
        <position position="122"/>
    </location>
</feature>
<dbReference type="Gene3D" id="2.40.260.10">
    <property type="entry name" value="Sortase"/>
    <property type="match status" value="1"/>
</dbReference>
<gene>
    <name evidence="3" type="ORF">CJ229_000430</name>
</gene>
<name>A0AAF0YN40_9STAP</name>
<dbReference type="SUPFAM" id="SSF63817">
    <property type="entry name" value="Sortase"/>
    <property type="match status" value="1"/>
</dbReference>
<dbReference type="AlphaFoldDB" id="A0AAF0YN40"/>
<dbReference type="Proteomes" id="UP000243626">
    <property type="component" value="Chromosome"/>
</dbReference>
<proteinExistence type="predicted"/>
<evidence type="ECO:0000256" key="1">
    <source>
        <dbReference type="ARBA" id="ARBA00022801"/>
    </source>
</evidence>
<dbReference type="KEGG" id="nmy:CJ229_000430"/>
<protein>
    <submittedName>
        <fullName evidence="3">Sortase</fullName>
    </submittedName>
</protein>
<dbReference type="InterPro" id="IPR023365">
    <property type="entry name" value="Sortase_dom-sf"/>
</dbReference>
<evidence type="ECO:0000313" key="4">
    <source>
        <dbReference type="Proteomes" id="UP000243626"/>
    </source>
</evidence>
<dbReference type="NCBIfam" id="TIGR01076">
    <property type="entry name" value="sortase_fam"/>
    <property type="match status" value="1"/>
</dbReference>
<sequence>MRSFTRILGVLLIMTALVLFFWQDIRAFFTDIVNDRIIEAYENGDDNVNVNILEKFITGIEPGDKQGVKIKDDMAGIIKIESAGISEPIYYGELTEEKLRNGVSMLESTDSLDMQNVPIAGHRVEGAGIRFNYIDRAEKGDTIEIITRDGKREYEITDIFEVTPDRVDILQQSEGDPQILTLITCEDYNPDTLLFEKRLIVQAEIKSDS</sequence>